<keyword evidence="3 12" id="KW-0808">Transferase</keyword>
<dbReference type="FunFam" id="3.90.550.10:FF:000046">
    <property type="entry name" value="Mannose-1-phosphate guanylyltransferase (GDP)"/>
    <property type="match status" value="1"/>
</dbReference>
<dbReference type="SUPFAM" id="SSF51182">
    <property type="entry name" value="RmlC-like cupins"/>
    <property type="match status" value="1"/>
</dbReference>
<dbReference type="PANTHER" id="PTHR46390">
    <property type="entry name" value="MANNOSE-1-PHOSPHATE GUANYLYLTRANSFERASE"/>
    <property type="match status" value="1"/>
</dbReference>
<dbReference type="InterPro" id="IPR006375">
    <property type="entry name" value="Man1P_GuaTrfase/Man6P_Isoase"/>
</dbReference>
<evidence type="ECO:0000259" key="11">
    <source>
        <dbReference type="Pfam" id="PF22640"/>
    </source>
</evidence>
<sequence>MEITDNSIIPVILSGGSGTRLWPLSRESYPKQFLALDSRTKKTLLQNTYERLLGLDGLENPILICNEEHRFIVAEQFREINTDPQAIILEPVGRNTAPAIAVAALQAISLGKDPLLLILAADHLIENIVEFQRVIQSAKAYANQGRLVTFGIVPTSGETGYGYIEAKESPNKEDQITGLEINKFIEKPNKDIAEKLIKDSRYTWNSGMFLFKASSVINELEKFSPEIINYCKISLEKDVKDLDFLRLEAESFKQCPKISLDIAVMEKTKLGTVLPLNVGWSDIGSWKSLWDISQKNNDGNYINGRVIAEKSKNCYLNSEQRLIVGIGIENLIVVDTNDAVLVANRDQSQNIGNIVKGLSSSSFPEGKMHRKIYRPWGNYTTIVEGKRWLVKLIEVKPNASLSLQMHNHRAEHWVVVNGTALIEKNGEKKLLTENESTFIPLGCKHRLSNPGEMKLELIEVQSGNYLDEEDIIRFEDSYGRLKNTRS</sequence>
<evidence type="ECO:0000256" key="7">
    <source>
        <dbReference type="ARBA" id="ARBA00047343"/>
    </source>
</evidence>
<evidence type="ECO:0000256" key="5">
    <source>
        <dbReference type="ARBA" id="ARBA00022741"/>
    </source>
</evidence>
<dbReference type="CDD" id="cd02213">
    <property type="entry name" value="cupin_PMI_typeII_C"/>
    <property type="match status" value="1"/>
</dbReference>
<dbReference type="InterPro" id="IPR005835">
    <property type="entry name" value="NTP_transferase_dom"/>
</dbReference>
<proteinExistence type="inferred from homology"/>
<keyword evidence="6" id="KW-0342">GTP-binding</keyword>
<dbReference type="InterPro" id="IPR051161">
    <property type="entry name" value="Mannose-6P_isomerase_type2"/>
</dbReference>
<dbReference type="Gene3D" id="2.60.120.10">
    <property type="entry name" value="Jelly Rolls"/>
    <property type="match status" value="1"/>
</dbReference>
<evidence type="ECO:0000256" key="2">
    <source>
        <dbReference type="ARBA" id="ARBA00012387"/>
    </source>
</evidence>
<comment type="catalytic activity">
    <reaction evidence="7">
        <text>alpha-D-mannose 1-phosphate + GTP + H(+) = GDP-alpha-D-mannose + diphosphate</text>
        <dbReference type="Rhea" id="RHEA:15229"/>
        <dbReference type="ChEBI" id="CHEBI:15378"/>
        <dbReference type="ChEBI" id="CHEBI:33019"/>
        <dbReference type="ChEBI" id="CHEBI:37565"/>
        <dbReference type="ChEBI" id="CHEBI:57527"/>
        <dbReference type="ChEBI" id="CHEBI:58409"/>
        <dbReference type="EC" id="2.7.7.13"/>
    </reaction>
</comment>
<dbReference type="Pfam" id="PF01050">
    <property type="entry name" value="MannoseP_isomer"/>
    <property type="match status" value="1"/>
</dbReference>
<dbReference type="InterPro" id="IPR001538">
    <property type="entry name" value="Man6P_isomerase-2_C"/>
</dbReference>
<dbReference type="Gene3D" id="3.90.550.10">
    <property type="entry name" value="Spore Coat Polysaccharide Biosynthesis Protein SpsA, Chain A"/>
    <property type="match status" value="1"/>
</dbReference>
<evidence type="ECO:0000256" key="1">
    <source>
        <dbReference type="ARBA" id="ARBA00006115"/>
    </source>
</evidence>
<dbReference type="EC" id="2.7.7.13" evidence="2"/>
<feature type="domain" description="MannoseP isomerase/GMP-like beta-helix" evidence="11">
    <location>
        <begin position="304"/>
        <end position="358"/>
    </location>
</feature>
<dbReference type="InterPro" id="IPR011051">
    <property type="entry name" value="RmlC_Cupin_sf"/>
</dbReference>
<dbReference type="GO" id="GO:0000271">
    <property type="term" value="P:polysaccharide biosynthetic process"/>
    <property type="evidence" value="ECO:0007669"/>
    <property type="project" value="InterPro"/>
</dbReference>
<evidence type="ECO:0000256" key="3">
    <source>
        <dbReference type="ARBA" id="ARBA00022679"/>
    </source>
</evidence>
<dbReference type="FunFam" id="2.60.120.10:FF:000032">
    <property type="entry name" value="Mannose-1-phosphate guanylyltransferase/mannose-6-phosphate isomerase"/>
    <property type="match status" value="1"/>
</dbReference>
<evidence type="ECO:0000256" key="4">
    <source>
        <dbReference type="ARBA" id="ARBA00022695"/>
    </source>
</evidence>
<feature type="domain" description="Nucleotidyl transferase" evidence="9">
    <location>
        <begin position="10"/>
        <end position="296"/>
    </location>
</feature>
<dbReference type="InterPro" id="IPR029044">
    <property type="entry name" value="Nucleotide-diphossugar_trans"/>
</dbReference>
<dbReference type="GO" id="GO:0005525">
    <property type="term" value="F:GTP binding"/>
    <property type="evidence" value="ECO:0007669"/>
    <property type="project" value="UniProtKB-KW"/>
</dbReference>
<dbReference type="GO" id="GO:0009298">
    <property type="term" value="P:GDP-mannose biosynthetic process"/>
    <property type="evidence" value="ECO:0007669"/>
    <property type="project" value="TreeGrafter"/>
</dbReference>
<dbReference type="CDD" id="cd02509">
    <property type="entry name" value="GDP-M1P_Guanylyltransferase"/>
    <property type="match status" value="1"/>
</dbReference>
<dbReference type="EMBL" id="KJ947871">
    <property type="protein sequence ID" value="AJW30917.1"/>
    <property type="molecule type" value="Genomic_DNA"/>
</dbReference>
<name>A0A0D5A310_PROMR</name>
<gene>
    <name evidence="12" type="ORF">FA03_0085</name>
</gene>
<dbReference type="InterPro" id="IPR014710">
    <property type="entry name" value="RmlC-like_jellyroll"/>
</dbReference>
<dbReference type="Pfam" id="PF00483">
    <property type="entry name" value="NTP_transferase"/>
    <property type="match status" value="1"/>
</dbReference>
<evidence type="ECO:0000313" key="12">
    <source>
        <dbReference type="EMBL" id="AJW30917.1"/>
    </source>
</evidence>
<feature type="domain" description="Mannose-6-phosphate isomerase type II C-terminal" evidence="10">
    <location>
        <begin position="366"/>
        <end position="476"/>
    </location>
</feature>
<evidence type="ECO:0000259" key="9">
    <source>
        <dbReference type="Pfam" id="PF00483"/>
    </source>
</evidence>
<dbReference type="InterPro" id="IPR054566">
    <property type="entry name" value="ManC/GMP-like_b-helix"/>
</dbReference>
<accession>A0A0D5A310</accession>
<dbReference type="Pfam" id="PF22640">
    <property type="entry name" value="ManC_GMP_beta-helix"/>
    <property type="match status" value="1"/>
</dbReference>
<dbReference type="SUPFAM" id="SSF53448">
    <property type="entry name" value="Nucleotide-diphospho-sugar transferases"/>
    <property type="match status" value="1"/>
</dbReference>
<dbReference type="NCBIfam" id="TIGR01479">
    <property type="entry name" value="GMP_PMI"/>
    <property type="match status" value="1"/>
</dbReference>
<comment type="similarity">
    <text evidence="1 8">Belongs to the mannose-6-phosphate isomerase type 2 family.</text>
</comment>
<evidence type="ECO:0000256" key="8">
    <source>
        <dbReference type="RuleBase" id="RU004190"/>
    </source>
</evidence>
<evidence type="ECO:0000256" key="6">
    <source>
        <dbReference type="ARBA" id="ARBA00023134"/>
    </source>
</evidence>
<protein>
    <recommendedName>
        <fullName evidence="2">mannose-1-phosphate guanylyltransferase</fullName>
        <ecNumber evidence="2">2.7.7.13</ecNumber>
    </recommendedName>
</protein>
<keyword evidence="4 12" id="KW-0548">Nucleotidyltransferase</keyword>
<dbReference type="GO" id="GO:0004475">
    <property type="term" value="F:mannose-1-phosphate guanylyltransferase (GTP) activity"/>
    <property type="evidence" value="ECO:0007669"/>
    <property type="project" value="UniProtKB-EC"/>
</dbReference>
<organism evidence="12">
    <name type="scientific">Prochlorococcus marinus str. P0903-H212</name>
    <dbReference type="NCBI Taxonomy" id="1622208"/>
    <lineage>
        <taxon>Bacteria</taxon>
        <taxon>Bacillati</taxon>
        <taxon>Cyanobacteriota</taxon>
        <taxon>Cyanophyceae</taxon>
        <taxon>Synechococcales</taxon>
        <taxon>Prochlorococcaceae</taxon>
        <taxon>Prochlorococcus</taxon>
    </lineage>
</organism>
<evidence type="ECO:0000259" key="10">
    <source>
        <dbReference type="Pfam" id="PF01050"/>
    </source>
</evidence>
<keyword evidence="5" id="KW-0547">Nucleotide-binding</keyword>
<dbReference type="PANTHER" id="PTHR46390:SF1">
    <property type="entry name" value="MANNOSE-1-PHOSPHATE GUANYLYLTRANSFERASE"/>
    <property type="match status" value="1"/>
</dbReference>
<dbReference type="InterPro" id="IPR049577">
    <property type="entry name" value="GMPP_N"/>
</dbReference>
<dbReference type="AlphaFoldDB" id="A0A0D5A310"/>
<reference evidence="12" key="1">
    <citation type="submission" date="2014-06" db="EMBL/GenBank/DDBJ databases">
        <authorList>
            <person name="Berube P.M."/>
        </authorList>
    </citation>
    <scope>NUCLEOTIDE SEQUENCE</scope>
    <source>
        <strain evidence="12">P0903-H212</strain>
    </source>
</reference>